<sequence>MIEIKKKDKCCGCYGCANICPKACISMKVDNEGFWYPNVDIYKCINCDLCVNVCPVINSMKNNNVEIKAFACKNTDENVRFKSSSGGVFSLLCEYVIKLGGVVFGASYDENFDVIHTFAKKLEECEQFRGSKYVQSKIGDTYKQAKKFLEEGKIVLFSGTQCQIKGLNLYLIKKYVNLITVDVVCHGVPSPKVFKKYKDSLITRYNGEIKDIRFRDKGKGWREFSFISEFDNGKVYSKTLKEDIYMKGFLSDLYLRPSCYSCTAKNYRSGSDLSLADYWGVEHIHPEFYDDKGVSLITINSQKGLEIFRIISNNMEILETDLDYVISHNPALIKSVKYNRKRVKFFKEIEKRKFEDALTITLKCSTFKKIKNKINYEILKIINNSK</sequence>
<keyword evidence="3" id="KW-0411">Iron-sulfur</keyword>
<dbReference type="PANTHER" id="PTHR43193:SF2">
    <property type="entry name" value="POLYFERREDOXIN PROTEIN FWDF"/>
    <property type="match status" value="1"/>
</dbReference>
<dbReference type="Pfam" id="PF04432">
    <property type="entry name" value="FrhB_FdhB_C"/>
    <property type="match status" value="1"/>
</dbReference>
<dbReference type="PANTHER" id="PTHR43193">
    <property type="match status" value="1"/>
</dbReference>
<evidence type="ECO:0000313" key="5">
    <source>
        <dbReference type="EMBL" id="RQN23565.1"/>
    </source>
</evidence>
<dbReference type="PROSITE" id="PS51379">
    <property type="entry name" value="4FE4S_FER_2"/>
    <property type="match status" value="2"/>
</dbReference>
<organism evidence="5 6">
    <name type="scientific">Clostridium perfringens</name>
    <dbReference type="NCBI Taxonomy" id="1502"/>
    <lineage>
        <taxon>Bacteria</taxon>
        <taxon>Bacillati</taxon>
        <taxon>Bacillota</taxon>
        <taxon>Clostridia</taxon>
        <taxon>Eubacteriales</taxon>
        <taxon>Clostridiaceae</taxon>
        <taxon>Clostridium</taxon>
    </lineage>
</organism>
<dbReference type="InterPro" id="IPR017900">
    <property type="entry name" value="4Fe4S_Fe_S_CS"/>
</dbReference>
<dbReference type="AlphaFoldDB" id="A0AAE8FRU2"/>
<feature type="domain" description="4Fe-4S ferredoxin-type" evidence="4">
    <location>
        <begin position="35"/>
        <end position="65"/>
    </location>
</feature>
<dbReference type="PROSITE" id="PS00198">
    <property type="entry name" value="4FE4S_FER_1"/>
    <property type="match status" value="1"/>
</dbReference>
<evidence type="ECO:0000313" key="6">
    <source>
        <dbReference type="Proteomes" id="UP000273641"/>
    </source>
</evidence>
<dbReference type="Proteomes" id="UP000273641">
    <property type="component" value="Unassembled WGS sequence"/>
</dbReference>
<keyword evidence="1" id="KW-0479">Metal-binding</keyword>
<dbReference type="InterPro" id="IPR007525">
    <property type="entry name" value="FrhB_FdhB_C"/>
</dbReference>
<dbReference type="InterPro" id="IPR052977">
    <property type="entry name" value="Polyferredoxin-like_ET"/>
</dbReference>
<gene>
    <name evidence="5" type="ORF">EHZ11_13135</name>
</gene>
<dbReference type="SUPFAM" id="SSF54862">
    <property type="entry name" value="4Fe-4S ferredoxins"/>
    <property type="match status" value="1"/>
</dbReference>
<dbReference type="InterPro" id="IPR017896">
    <property type="entry name" value="4Fe4S_Fe-S-bd"/>
</dbReference>
<name>A0AAE8FRU2_CLOPF</name>
<evidence type="ECO:0000256" key="2">
    <source>
        <dbReference type="ARBA" id="ARBA00023004"/>
    </source>
</evidence>
<evidence type="ECO:0000256" key="3">
    <source>
        <dbReference type="ARBA" id="ARBA00023014"/>
    </source>
</evidence>
<dbReference type="InterPro" id="IPR007516">
    <property type="entry name" value="Co_F420_Hydgase/DH_bsu_N"/>
</dbReference>
<proteinExistence type="predicted"/>
<evidence type="ECO:0000259" key="4">
    <source>
        <dbReference type="PROSITE" id="PS51379"/>
    </source>
</evidence>
<feature type="domain" description="4Fe-4S ferredoxin-type" evidence="4">
    <location>
        <begin position="1"/>
        <end position="30"/>
    </location>
</feature>
<evidence type="ECO:0000256" key="1">
    <source>
        <dbReference type="ARBA" id="ARBA00022723"/>
    </source>
</evidence>
<dbReference type="EMBL" id="RQNR01000007">
    <property type="protein sequence ID" value="RQN23565.1"/>
    <property type="molecule type" value="Genomic_DNA"/>
</dbReference>
<reference evidence="5 6" key="1">
    <citation type="submission" date="2018-11" db="EMBL/GenBank/DDBJ databases">
        <title>Draft genome sequences of potential pathogenic Clostridium perfringens from environmental surface water in the North West Province, South Africa.</title>
        <authorList>
            <person name="Fourie J.C.J."/>
            <person name="Sanko T.J."/>
            <person name="Bezuidenhout C."/>
            <person name="Mienie C."/>
            <person name="Adeleke R."/>
        </authorList>
    </citation>
    <scope>NUCLEOTIDE SEQUENCE [LARGE SCALE GENOMIC DNA]</scope>
    <source>
        <strain evidence="5 6">SC4-C13</strain>
    </source>
</reference>
<comment type="caution">
    <text evidence="5">The sequence shown here is derived from an EMBL/GenBank/DDBJ whole genome shotgun (WGS) entry which is preliminary data.</text>
</comment>
<dbReference type="Pfam" id="PF12838">
    <property type="entry name" value="Fer4_7"/>
    <property type="match status" value="1"/>
</dbReference>
<dbReference type="Gene3D" id="3.30.70.20">
    <property type="match status" value="1"/>
</dbReference>
<keyword evidence="2" id="KW-0408">Iron</keyword>
<dbReference type="GO" id="GO:0051536">
    <property type="term" value="F:iron-sulfur cluster binding"/>
    <property type="evidence" value="ECO:0007669"/>
    <property type="project" value="UniProtKB-KW"/>
</dbReference>
<dbReference type="GO" id="GO:0046872">
    <property type="term" value="F:metal ion binding"/>
    <property type="evidence" value="ECO:0007669"/>
    <property type="project" value="UniProtKB-KW"/>
</dbReference>
<accession>A0AAE8FRU2</accession>
<dbReference type="Pfam" id="PF04422">
    <property type="entry name" value="FrhB_FdhB_N"/>
    <property type="match status" value="1"/>
</dbReference>
<dbReference type="RefSeq" id="WP_124231050.1">
    <property type="nucleotide sequence ID" value="NZ_CP120749.1"/>
</dbReference>
<protein>
    <submittedName>
        <fullName evidence="5">4Fe-4S dicluster domain-containing protein</fullName>
    </submittedName>
</protein>